<dbReference type="Gene3D" id="3.90.550.10">
    <property type="entry name" value="Spore Coat Polysaccharide Biosynthesis Protein SpsA, Chain A"/>
    <property type="match status" value="1"/>
</dbReference>
<evidence type="ECO:0000313" key="4">
    <source>
        <dbReference type="Proteomes" id="UP001595898"/>
    </source>
</evidence>
<evidence type="ECO:0000256" key="1">
    <source>
        <dbReference type="SAM" id="MobiDB-lite"/>
    </source>
</evidence>
<keyword evidence="4" id="KW-1185">Reference proteome</keyword>
<dbReference type="InterPro" id="IPR050834">
    <property type="entry name" value="Glycosyltransf_2"/>
</dbReference>
<dbReference type="SUPFAM" id="SSF53448">
    <property type="entry name" value="Nucleotide-diphospho-sugar transferases"/>
    <property type="match status" value="1"/>
</dbReference>
<evidence type="ECO:0000259" key="2">
    <source>
        <dbReference type="Pfam" id="PF00535"/>
    </source>
</evidence>
<dbReference type="Proteomes" id="UP001595898">
    <property type="component" value="Unassembled WGS sequence"/>
</dbReference>
<protein>
    <submittedName>
        <fullName evidence="3">Glycosyltransferase family 2 protein</fullName>
    </submittedName>
</protein>
<dbReference type="PANTHER" id="PTHR43685">
    <property type="entry name" value="GLYCOSYLTRANSFERASE"/>
    <property type="match status" value="1"/>
</dbReference>
<sequence length="355" mass="38497">MTRISVVIPTYDRATTLPRAIDSALDQTIDDIEVVVVDDGSTDETGSVLASYEDPRVRPVVHATNQGANVARNTGIEHARGEYVAFLDSDDEWHPEKLERQLAALSDRSDDWVGAYCDATFDLTGTSGRIRSAAAAVLARGDEDPVREGGEELVGEILADNVQPGAGSTLLVRTSVAREAGGFDETLDRFQDPEFCLRVLERGKLAYVDEPLVRREETGHPPADVIRNASQQYLAAYEDEVDRFEAAGYEIRSTHELLVGKRYLAEGRLLRGAWHLRRAAASPRHVPGLCWAAGTGIRRRPIPIVATVLLAGLAASVGQRRIASGAIDLDGARDGTDEPRDESDDEARVAGGDES</sequence>
<reference evidence="3 4" key="1">
    <citation type="journal article" date="2019" name="Int. J. Syst. Evol. Microbiol.">
        <title>The Global Catalogue of Microorganisms (GCM) 10K type strain sequencing project: providing services to taxonomists for standard genome sequencing and annotation.</title>
        <authorList>
            <consortium name="The Broad Institute Genomics Platform"/>
            <consortium name="The Broad Institute Genome Sequencing Center for Infectious Disease"/>
            <person name="Wu L."/>
            <person name="Ma J."/>
        </authorList>
    </citation>
    <scope>NUCLEOTIDE SEQUENCE [LARGE SCALE GENOMIC DNA]</scope>
    <source>
        <strain evidence="3 4">WLHS5</strain>
    </source>
</reference>
<gene>
    <name evidence="3" type="ORF">ACFO5R_21765</name>
</gene>
<dbReference type="InterPro" id="IPR001173">
    <property type="entry name" value="Glyco_trans_2-like"/>
</dbReference>
<dbReference type="RefSeq" id="WP_250141294.1">
    <property type="nucleotide sequence ID" value="NZ_JALIQP010000003.1"/>
</dbReference>
<feature type="domain" description="Glycosyltransferase 2-like" evidence="2">
    <location>
        <begin position="5"/>
        <end position="125"/>
    </location>
</feature>
<dbReference type="PANTHER" id="PTHR43685:SF2">
    <property type="entry name" value="GLYCOSYLTRANSFERASE 2-LIKE DOMAIN-CONTAINING PROTEIN"/>
    <property type="match status" value="1"/>
</dbReference>
<dbReference type="CDD" id="cd00761">
    <property type="entry name" value="Glyco_tranf_GTA_type"/>
    <property type="match status" value="1"/>
</dbReference>
<proteinExistence type="predicted"/>
<comment type="caution">
    <text evidence="3">The sequence shown here is derived from an EMBL/GenBank/DDBJ whole genome shotgun (WGS) entry which is preliminary data.</text>
</comment>
<dbReference type="InterPro" id="IPR029044">
    <property type="entry name" value="Nucleotide-diphossugar_trans"/>
</dbReference>
<name>A0ABD5PVL0_9EURY</name>
<dbReference type="EMBL" id="JBHSFA010000011">
    <property type="protein sequence ID" value="MFC4544564.1"/>
    <property type="molecule type" value="Genomic_DNA"/>
</dbReference>
<dbReference type="AlphaFoldDB" id="A0ABD5PVL0"/>
<accession>A0ABD5PVL0</accession>
<feature type="region of interest" description="Disordered" evidence="1">
    <location>
        <begin position="329"/>
        <end position="355"/>
    </location>
</feature>
<evidence type="ECO:0000313" key="3">
    <source>
        <dbReference type="EMBL" id="MFC4544564.1"/>
    </source>
</evidence>
<dbReference type="Pfam" id="PF00535">
    <property type="entry name" value="Glycos_transf_2"/>
    <property type="match status" value="1"/>
</dbReference>
<organism evidence="3 4">
    <name type="scientific">Halosolutus amylolyticus</name>
    <dbReference type="NCBI Taxonomy" id="2932267"/>
    <lineage>
        <taxon>Archaea</taxon>
        <taxon>Methanobacteriati</taxon>
        <taxon>Methanobacteriota</taxon>
        <taxon>Stenosarchaea group</taxon>
        <taxon>Halobacteria</taxon>
        <taxon>Halobacteriales</taxon>
        <taxon>Natrialbaceae</taxon>
        <taxon>Halosolutus</taxon>
    </lineage>
</organism>